<dbReference type="EnsemblPlants" id="AVESA.00010b.r2.2AG0215490.1">
    <property type="protein sequence ID" value="AVESA.00010b.r2.2AG0215490.1.CDS"/>
    <property type="gene ID" value="AVESA.00010b.r2.2AG0215490"/>
</dbReference>
<protein>
    <submittedName>
        <fullName evidence="1">Uncharacterized protein</fullName>
    </submittedName>
</protein>
<sequence>MADRRFLFAEDGVEEIPPPRPRPPPPREIPPGVPPADGEDPPEGWTPVHIECREFLGGPMSTVILYSRPSPASQHHWPADTNADDDRAEQLRVGRRRPPQVEGATRVVRLSGMLLSLSLDELRDDESYYQELLEEISDEARKFGDLVKVVIPRPGPDPVVVAGVGKVFLEYACLDHSIHCWEDMNGRWFATRQIASGFYPEDMFAAGDYSFEDEDRR</sequence>
<keyword evidence="2" id="KW-1185">Reference proteome</keyword>
<evidence type="ECO:0000313" key="1">
    <source>
        <dbReference type="EnsemblPlants" id="AVESA.00010b.r2.2AG0215490.1.CDS"/>
    </source>
</evidence>
<proteinExistence type="predicted"/>
<name>A0ACD5UA82_AVESA</name>
<accession>A0ACD5UA82</accession>
<reference evidence="1" key="2">
    <citation type="submission" date="2025-09" db="UniProtKB">
        <authorList>
            <consortium name="EnsemblPlants"/>
        </authorList>
    </citation>
    <scope>IDENTIFICATION</scope>
</reference>
<dbReference type="Proteomes" id="UP001732700">
    <property type="component" value="Chromosome 2A"/>
</dbReference>
<evidence type="ECO:0000313" key="2">
    <source>
        <dbReference type="Proteomes" id="UP001732700"/>
    </source>
</evidence>
<reference evidence="1" key="1">
    <citation type="submission" date="2021-05" db="EMBL/GenBank/DDBJ databases">
        <authorList>
            <person name="Scholz U."/>
            <person name="Mascher M."/>
            <person name="Fiebig A."/>
        </authorList>
    </citation>
    <scope>NUCLEOTIDE SEQUENCE [LARGE SCALE GENOMIC DNA]</scope>
</reference>
<organism evidence="1 2">
    <name type="scientific">Avena sativa</name>
    <name type="common">Oat</name>
    <dbReference type="NCBI Taxonomy" id="4498"/>
    <lineage>
        <taxon>Eukaryota</taxon>
        <taxon>Viridiplantae</taxon>
        <taxon>Streptophyta</taxon>
        <taxon>Embryophyta</taxon>
        <taxon>Tracheophyta</taxon>
        <taxon>Spermatophyta</taxon>
        <taxon>Magnoliopsida</taxon>
        <taxon>Liliopsida</taxon>
        <taxon>Poales</taxon>
        <taxon>Poaceae</taxon>
        <taxon>BOP clade</taxon>
        <taxon>Pooideae</taxon>
        <taxon>Poodae</taxon>
        <taxon>Poeae</taxon>
        <taxon>Poeae Chloroplast Group 1 (Aveneae type)</taxon>
        <taxon>Aveninae</taxon>
        <taxon>Avena</taxon>
    </lineage>
</organism>